<gene>
    <name evidence="1" type="ORF">RR46_02367</name>
</gene>
<name>A0A194Q6Y2_PAPXU</name>
<dbReference type="EMBL" id="KQ459581">
    <property type="protein sequence ID" value="KPI99150.1"/>
    <property type="molecule type" value="Genomic_DNA"/>
</dbReference>
<organism evidence="1 2">
    <name type="scientific">Papilio xuthus</name>
    <name type="common">Asian swallowtail butterfly</name>
    <dbReference type="NCBI Taxonomy" id="66420"/>
    <lineage>
        <taxon>Eukaryota</taxon>
        <taxon>Metazoa</taxon>
        <taxon>Ecdysozoa</taxon>
        <taxon>Arthropoda</taxon>
        <taxon>Hexapoda</taxon>
        <taxon>Insecta</taxon>
        <taxon>Pterygota</taxon>
        <taxon>Neoptera</taxon>
        <taxon>Endopterygota</taxon>
        <taxon>Lepidoptera</taxon>
        <taxon>Glossata</taxon>
        <taxon>Ditrysia</taxon>
        <taxon>Papilionoidea</taxon>
        <taxon>Papilionidae</taxon>
        <taxon>Papilioninae</taxon>
        <taxon>Papilio</taxon>
    </lineage>
</organism>
<keyword evidence="2" id="KW-1185">Reference proteome</keyword>
<dbReference type="Proteomes" id="UP000053268">
    <property type="component" value="Unassembled WGS sequence"/>
</dbReference>
<accession>A0A194Q6Y2</accession>
<protein>
    <submittedName>
        <fullName evidence="1">Uncharacterized protein</fullName>
    </submittedName>
</protein>
<proteinExistence type="predicted"/>
<dbReference type="AlphaFoldDB" id="A0A194Q6Y2"/>
<evidence type="ECO:0000313" key="1">
    <source>
        <dbReference type="EMBL" id="KPI99150.1"/>
    </source>
</evidence>
<evidence type="ECO:0000313" key="2">
    <source>
        <dbReference type="Proteomes" id="UP000053268"/>
    </source>
</evidence>
<reference evidence="1 2" key="1">
    <citation type="journal article" date="2015" name="Nat. Commun.">
        <title>Outbred genome sequencing and CRISPR/Cas9 gene editing in butterflies.</title>
        <authorList>
            <person name="Li X."/>
            <person name="Fan D."/>
            <person name="Zhang W."/>
            <person name="Liu G."/>
            <person name="Zhang L."/>
            <person name="Zhao L."/>
            <person name="Fang X."/>
            <person name="Chen L."/>
            <person name="Dong Y."/>
            <person name="Chen Y."/>
            <person name="Ding Y."/>
            <person name="Zhao R."/>
            <person name="Feng M."/>
            <person name="Zhu Y."/>
            <person name="Feng Y."/>
            <person name="Jiang X."/>
            <person name="Zhu D."/>
            <person name="Xiang H."/>
            <person name="Feng X."/>
            <person name="Li S."/>
            <person name="Wang J."/>
            <person name="Zhang G."/>
            <person name="Kronforst M.R."/>
            <person name="Wang W."/>
        </authorList>
    </citation>
    <scope>NUCLEOTIDE SEQUENCE [LARGE SCALE GENOMIC DNA]</scope>
    <source>
        <strain evidence="1">Ya'a_city_454_Px</strain>
        <tissue evidence="1">Whole body</tissue>
    </source>
</reference>
<sequence>MTSCRKREESVTQFAENLVCITAAVALLVIAGTDGNNDYKGATITSAAIHSGSAILLPNHAATAPHYTGPAANPRRNGLRPASSVLLLRRAVCTQ</sequence>